<dbReference type="PANTHER" id="PTHR43462:SF1">
    <property type="entry name" value="ALANYL-TRNA EDITING PROTEIN AARSD1"/>
    <property type="match status" value="1"/>
</dbReference>
<comment type="cofactor">
    <cofactor evidence="1">
        <name>Zn(2+)</name>
        <dbReference type="ChEBI" id="CHEBI:29105"/>
    </cofactor>
</comment>
<dbReference type="SUPFAM" id="SSF50447">
    <property type="entry name" value="Translation proteins"/>
    <property type="match status" value="1"/>
</dbReference>
<dbReference type="InterPro" id="IPR051335">
    <property type="entry name" value="Alanyl-tRNA_Editing_Enzymes"/>
</dbReference>
<dbReference type="Gene3D" id="2.40.30.130">
    <property type="match status" value="1"/>
</dbReference>
<keyword evidence="4" id="KW-0862">Zinc</keyword>
<dbReference type="GO" id="GO:0005737">
    <property type="term" value="C:cytoplasm"/>
    <property type="evidence" value="ECO:0007669"/>
    <property type="project" value="UniProtKB-SubCell"/>
</dbReference>
<dbReference type="GO" id="GO:0004813">
    <property type="term" value="F:alanine-tRNA ligase activity"/>
    <property type="evidence" value="ECO:0007669"/>
    <property type="project" value="InterPro"/>
</dbReference>
<dbReference type="InterPro" id="IPR018163">
    <property type="entry name" value="Thr/Ala-tRNA-synth_IIc_edit"/>
</dbReference>
<dbReference type="GO" id="GO:0003676">
    <property type="term" value="F:nucleic acid binding"/>
    <property type="evidence" value="ECO:0007669"/>
    <property type="project" value="InterPro"/>
</dbReference>
<keyword evidence="7" id="KW-1185">Reference proteome</keyword>
<accession>A0A920C685</accession>
<dbReference type="Pfam" id="PF07973">
    <property type="entry name" value="tRNA_SAD"/>
    <property type="match status" value="1"/>
</dbReference>
<dbReference type="GO" id="GO:0046872">
    <property type="term" value="F:metal ion binding"/>
    <property type="evidence" value="ECO:0007669"/>
    <property type="project" value="UniProtKB-KW"/>
</dbReference>
<feature type="domain" description="Alanyl-transfer RNA synthetases family profile" evidence="5">
    <location>
        <begin position="1"/>
        <end position="213"/>
    </location>
</feature>
<keyword evidence="3" id="KW-0479">Metal-binding</keyword>
<evidence type="ECO:0000313" key="6">
    <source>
        <dbReference type="EMBL" id="GIO25869.1"/>
    </source>
</evidence>
<comment type="subcellular location">
    <subcellularLocation>
        <location evidence="2">Cytoplasm</location>
    </subcellularLocation>
</comment>
<evidence type="ECO:0000313" key="7">
    <source>
        <dbReference type="Proteomes" id="UP000676917"/>
    </source>
</evidence>
<dbReference type="PANTHER" id="PTHR43462">
    <property type="entry name" value="ALANYL-TRNA EDITING PROTEIN"/>
    <property type="match status" value="1"/>
</dbReference>
<dbReference type="Proteomes" id="UP000676917">
    <property type="component" value="Unassembled WGS sequence"/>
</dbReference>
<dbReference type="SMART" id="SM00863">
    <property type="entry name" value="tRNA_SAD"/>
    <property type="match status" value="1"/>
</dbReference>
<dbReference type="GO" id="GO:0005524">
    <property type="term" value="F:ATP binding"/>
    <property type="evidence" value="ECO:0007669"/>
    <property type="project" value="InterPro"/>
</dbReference>
<sequence length="402" mass="45559">MPTEKLFYQDQYLGRFTANVQESAQDVNGRYYVVLDQTAFYPTGGGQPHDTGTINDKEVYDVEEVDGEIRHYISEPIESNQECVGEINWERRMDHMQQHAGQHIITAAFEEEFGYKTVSFHLGKELCSIDLEVDEITEKEAKEAERIANIIILENRSIETKWVQEEEVHQFKLRKKLAVKDHIRLVIIPDFDYNGCGGTHPKSTGEVGSIEILHWEKQKKNTRVYFVCGDRVRKQLHEKHQVLQNLTSLLSVPQEQLVEAASRALQHTKELEKTIAEMKGKLIEYEADELLNNCEKTETYQLIRASFTNRTILELQHLAKTIAAKSDEVVALFVNGTSEKVQIVCARGGNVSISMNQLLKQVLPKINGRGGGNDSVAQGGGESLIPAEKLLDMLTEAVLHKK</sequence>
<dbReference type="InterPro" id="IPR003156">
    <property type="entry name" value="DHHA1_dom"/>
</dbReference>
<reference evidence="6" key="1">
    <citation type="submission" date="2021-03" db="EMBL/GenBank/DDBJ databases">
        <title>Antimicrobial resistance genes in bacteria isolated from Japanese honey, and their potential for conferring macrolide and lincosamide resistance in the American foulbrood pathogen Paenibacillus larvae.</title>
        <authorList>
            <person name="Okamoto M."/>
            <person name="Kumagai M."/>
            <person name="Kanamori H."/>
            <person name="Takamatsu D."/>
        </authorList>
    </citation>
    <scope>NUCLEOTIDE SEQUENCE</scope>
    <source>
        <strain evidence="6">J43TS3</strain>
    </source>
</reference>
<evidence type="ECO:0000256" key="4">
    <source>
        <dbReference type="ARBA" id="ARBA00022833"/>
    </source>
</evidence>
<proteinExistence type="predicted"/>
<organism evidence="6 7">
    <name type="scientific">Ornithinibacillus bavariensis</name>
    <dbReference type="NCBI Taxonomy" id="545502"/>
    <lineage>
        <taxon>Bacteria</taxon>
        <taxon>Bacillati</taxon>
        <taxon>Bacillota</taxon>
        <taxon>Bacilli</taxon>
        <taxon>Bacillales</taxon>
        <taxon>Bacillaceae</taxon>
        <taxon>Ornithinibacillus</taxon>
    </lineage>
</organism>
<dbReference type="PROSITE" id="PS50860">
    <property type="entry name" value="AA_TRNA_LIGASE_II_ALA"/>
    <property type="match status" value="1"/>
</dbReference>
<dbReference type="Pfam" id="PF01411">
    <property type="entry name" value="tRNA-synt_2c"/>
    <property type="match status" value="1"/>
</dbReference>
<gene>
    <name evidence="6" type="primary">alaS_1</name>
    <name evidence="6" type="ORF">J43TS3_04800</name>
</gene>
<name>A0A920C685_9BACI</name>
<dbReference type="Gene3D" id="3.30.980.10">
    <property type="entry name" value="Threonyl-trna Synthetase, Chain A, domain 2"/>
    <property type="match status" value="1"/>
</dbReference>
<dbReference type="InterPro" id="IPR009000">
    <property type="entry name" value="Transl_B-barrel_sf"/>
</dbReference>
<dbReference type="SUPFAM" id="SSF55186">
    <property type="entry name" value="ThrRS/AlaRS common domain"/>
    <property type="match status" value="1"/>
</dbReference>
<dbReference type="GO" id="GO:0006419">
    <property type="term" value="P:alanyl-tRNA aminoacylation"/>
    <property type="evidence" value="ECO:0007669"/>
    <property type="project" value="InterPro"/>
</dbReference>
<evidence type="ECO:0000256" key="1">
    <source>
        <dbReference type="ARBA" id="ARBA00001947"/>
    </source>
</evidence>
<protein>
    <submittedName>
        <fullName evidence="6">Alanyl-tRNA editing protein</fullName>
    </submittedName>
</protein>
<dbReference type="EMBL" id="BORP01000001">
    <property type="protein sequence ID" value="GIO25869.1"/>
    <property type="molecule type" value="Genomic_DNA"/>
</dbReference>
<dbReference type="Gene3D" id="3.10.310.40">
    <property type="match status" value="1"/>
</dbReference>
<dbReference type="AlphaFoldDB" id="A0A920C685"/>
<evidence type="ECO:0000256" key="2">
    <source>
        <dbReference type="ARBA" id="ARBA00004496"/>
    </source>
</evidence>
<dbReference type="Pfam" id="PF02272">
    <property type="entry name" value="DHHA1"/>
    <property type="match status" value="1"/>
</dbReference>
<evidence type="ECO:0000256" key="3">
    <source>
        <dbReference type="ARBA" id="ARBA00022723"/>
    </source>
</evidence>
<dbReference type="InterPro" id="IPR018164">
    <property type="entry name" value="Ala-tRNA-synth_IIc_N"/>
</dbReference>
<dbReference type="InterPro" id="IPR018165">
    <property type="entry name" value="Ala-tRNA-synth_IIc_core"/>
</dbReference>
<dbReference type="InterPro" id="IPR012947">
    <property type="entry name" value="tRNA_SAD"/>
</dbReference>
<comment type="caution">
    <text evidence="6">The sequence shown here is derived from an EMBL/GenBank/DDBJ whole genome shotgun (WGS) entry which is preliminary data.</text>
</comment>
<evidence type="ECO:0000259" key="5">
    <source>
        <dbReference type="PROSITE" id="PS50860"/>
    </source>
</evidence>
<dbReference type="RefSeq" id="WP_212919377.1">
    <property type="nucleotide sequence ID" value="NZ_BORP01000001.1"/>
</dbReference>
<dbReference type="GO" id="GO:0002161">
    <property type="term" value="F:aminoacyl-tRNA deacylase activity"/>
    <property type="evidence" value="ECO:0007669"/>
    <property type="project" value="UniProtKB-ARBA"/>
</dbReference>